<dbReference type="AlphaFoldDB" id="A0A1B1S9C1"/>
<dbReference type="GO" id="GO:0006631">
    <property type="term" value="P:fatty acid metabolic process"/>
    <property type="evidence" value="ECO:0007669"/>
    <property type="project" value="TreeGrafter"/>
</dbReference>
<dbReference type="STRING" id="1796646.A4V02_05970"/>
<dbReference type="SUPFAM" id="SSF56801">
    <property type="entry name" value="Acetyl-CoA synthetase-like"/>
    <property type="match status" value="1"/>
</dbReference>
<dbReference type="Gene3D" id="3.40.50.12780">
    <property type="entry name" value="N-terminal domain of ligase-like"/>
    <property type="match status" value="2"/>
</dbReference>
<dbReference type="InterPro" id="IPR045851">
    <property type="entry name" value="AMP-bd_C_sf"/>
</dbReference>
<accession>A0A1Z2XJB8</accession>
<evidence type="ECO:0000313" key="5">
    <source>
        <dbReference type="Proteomes" id="UP000186351"/>
    </source>
</evidence>
<dbReference type="InterPro" id="IPR000873">
    <property type="entry name" value="AMP-dep_synth/lig_dom"/>
</dbReference>
<dbReference type="PANTHER" id="PTHR43201:SF32">
    <property type="entry name" value="2-SUCCINYLBENZOATE--COA LIGASE, CHLOROPLASTIC_PEROXISOMAL"/>
    <property type="match status" value="1"/>
</dbReference>
<reference evidence="4" key="2">
    <citation type="submission" date="2017-04" db="EMBL/GenBank/DDBJ databases">
        <title>Complete Genome Sequences of Twelve Strains of a Stable Defined Moderately Diverse Mouse Microbiota 2 (sDMDMm2).</title>
        <authorList>
            <person name="Uchimura Y."/>
            <person name="Wyss M."/>
            <person name="Brugiroux S."/>
            <person name="Limenitakis J.P."/>
            <person name="Stecher B."/>
            <person name="McCoy K.D."/>
            <person name="Macpherson A.J."/>
        </authorList>
    </citation>
    <scope>NUCLEOTIDE SEQUENCE</scope>
    <source>
        <strain evidence="4 5">YL27</strain>
    </source>
</reference>
<dbReference type="Pfam" id="PF13193">
    <property type="entry name" value="AMP-binding_C"/>
    <property type="match status" value="1"/>
</dbReference>
<organism evidence="4 5">
    <name type="scientific">Muribaculum intestinale</name>
    <dbReference type="NCBI Taxonomy" id="1796646"/>
    <lineage>
        <taxon>Bacteria</taxon>
        <taxon>Pseudomonadati</taxon>
        <taxon>Bacteroidota</taxon>
        <taxon>Bacteroidia</taxon>
        <taxon>Bacteroidales</taxon>
        <taxon>Muribaculaceae</taxon>
        <taxon>Muribaculum</taxon>
    </lineage>
</organism>
<dbReference type="Pfam" id="PF00501">
    <property type="entry name" value="AMP-binding"/>
    <property type="match status" value="1"/>
</dbReference>
<dbReference type="CDD" id="cd04433">
    <property type="entry name" value="AFD_class_I"/>
    <property type="match status" value="1"/>
</dbReference>
<evidence type="ECO:0000313" key="4">
    <source>
        <dbReference type="EMBL" id="ANU63383.1"/>
    </source>
</evidence>
<accession>A0A1B1S9C1</accession>
<dbReference type="OrthoDB" id="9765680at2"/>
<name>A0A1B1S9C1_9BACT</name>
<dbReference type="RefSeq" id="WP_068960658.1">
    <property type="nucleotide sequence ID" value="NZ_CAJTAP010000039.1"/>
</dbReference>
<evidence type="ECO:0008006" key="6">
    <source>
        <dbReference type="Google" id="ProtNLM"/>
    </source>
</evidence>
<dbReference type="EMBL" id="CP015402">
    <property type="protein sequence ID" value="ANU63315.1"/>
    <property type="molecule type" value="Genomic_DNA"/>
</dbReference>
<dbReference type="PANTHER" id="PTHR43201">
    <property type="entry name" value="ACYL-COA SYNTHETASE"/>
    <property type="match status" value="1"/>
</dbReference>
<evidence type="ECO:0000259" key="1">
    <source>
        <dbReference type="Pfam" id="PF00501"/>
    </source>
</evidence>
<feature type="domain" description="AMP-binding enzyme C-terminal" evidence="2">
    <location>
        <begin position="354"/>
        <end position="429"/>
    </location>
</feature>
<sequence length="438" mass="48500">MNRLEDYLREHAQSSPQRIAFQNSDGILTYSELWTAVCERASEIESETSRVYVLRSAHDFDFIIDYFAAHKAGKVVVPLEKDLPDAQFQGILELTSQADMPGDVTDILFTTGTTGKQKGTMISQGIIIYDAENLIDAQGFSSNLTFIITGPLNHIGSLSKIWPSIIVGASIYIMDGLKDLPAFFKVVKDAPWKVATFQVPASLRMMIQFGEKQLRDCSEKFDFIETGAAPISQSDMEKLCELLPHTRLYNTYASTETGIIATHNFNGGYCVAGCLGKPMKHSALTIDDDGFIVCQGKTLMIGYCGDLDETNRVLRENKIFTKDKGILDEEGRLQLAGRDGDIINVGGFKVNPVEVEDAAQSMPEIDDCICIPSQHPVLGIALRLLYVVKEGLSVEKKALAKHLASKLEGHKVPQLYTQVDKVERTYNGKLNRKAYSPK</sequence>
<keyword evidence="5" id="KW-1185">Reference proteome</keyword>
<dbReference type="GeneID" id="65536476"/>
<dbReference type="Gene3D" id="3.30.300.30">
    <property type="match status" value="1"/>
</dbReference>
<dbReference type="GO" id="GO:0031956">
    <property type="term" value="F:medium-chain fatty acid-CoA ligase activity"/>
    <property type="evidence" value="ECO:0007669"/>
    <property type="project" value="TreeGrafter"/>
</dbReference>
<dbReference type="InterPro" id="IPR025110">
    <property type="entry name" value="AMP-bd_C"/>
</dbReference>
<dbReference type="EMBL" id="CP015402">
    <property type="protein sequence ID" value="ANU63383.1"/>
    <property type="molecule type" value="Genomic_DNA"/>
</dbReference>
<dbReference type="InterPro" id="IPR042099">
    <property type="entry name" value="ANL_N_sf"/>
</dbReference>
<dbReference type="Proteomes" id="UP000186351">
    <property type="component" value="Chromosome"/>
</dbReference>
<feature type="domain" description="AMP-dependent synthetase/ligase" evidence="1">
    <location>
        <begin position="100"/>
        <end position="303"/>
    </location>
</feature>
<reference evidence="5" key="1">
    <citation type="submission" date="2016-04" db="EMBL/GenBank/DDBJ databases">
        <title>Complete Genome Sequences of Twelve Strains of a Stable Defined Moderately Diverse Mouse Microbiota 2 (sDMDMm2).</title>
        <authorList>
            <person name="Uchimura Y."/>
            <person name="Wyss M."/>
            <person name="Brugiroux S."/>
            <person name="Limenitakis J.P."/>
            <person name="Stecher B."/>
            <person name="McCoy K.D."/>
            <person name="Macpherson A.J."/>
        </authorList>
    </citation>
    <scope>NUCLEOTIDE SEQUENCE [LARGE SCALE GENOMIC DNA]</scope>
    <source>
        <strain evidence="3 5">YL27</strain>
    </source>
</reference>
<protein>
    <recommendedName>
        <fullName evidence="6">Long-chain fatty acid--CoA ligase</fullName>
    </recommendedName>
</protein>
<gene>
    <name evidence="3" type="ORF">A4V02_05970</name>
    <name evidence="4" type="ORF">A4V02_06370</name>
</gene>
<dbReference type="KEGG" id="pary:A4V02_05970"/>
<evidence type="ECO:0000313" key="3">
    <source>
        <dbReference type="EMBL" id="ANU63315.1"/>
    </source>
</evidence>
<proteinExistence type="predicted"/>
<dbReference type="KEGG" id="pary:A4V02_06370"/>
<evidence type="ECO:0000259" key="2">
    <source>
        <dbReference type="Pfam" id="PF13193"/>
    </source>
</evidence>